<dbReference type="Proteomes" id="UP000323597">
    <property type="component" value="Chromosome A05"/>
</dbReference>
<evidence type="ECO:0000313" key="2">
    <source>
        <dbReference type="EMBL" id="TYJ33130.1"/>
    </source>
</evidence>
<name>A0A5D2Z571_GOSMU</name>
<dbReference type="PANTHER" id="PTHR34210:SF1">
    <property type="entry name" value="OS03G0274700 PROTEIN"/>
    <property type="match status" value="1"/>
</dbReference>
<dbReference type="EMBL" id="CM017640">
    <property type="protein sequence ID" value="TYJ33130.1"/>
    <property type="molecule type" value="Genomic_DNA"/>
</dbReference>
<gene>
    <name evidence="2" type="ORF">E1A91_A05G081900v1</name>
</gene>
<dbReference type="PANTHER" id="PTHR34210">
    <property type="entry name" value="OS01G0252900 PROTEIN"/>
    <property type="match status" value="1"/>
</dbReference>
<accession>A0A5D2Z571</accession>
<organism evidence="2 3">
    <name type="scientific">Gossypium mustelinum</name>
    <name type="common">Cotton</name>
    <name type="synonym">Gossypium caicoense</name>
    <dbReference type="NCBI Taxonomy" id="34275"/>
    <lineage>
        <taxon>Eukaryota</taxon>
        <taxon>Viridiplantae</taxon>
        <taxon>Streptophyta</taxon>
        <taxon>Embryophyta</taxon>
        <taxon>Tracheophyta</taxon>
        <taxon>Spermatophyta</taxon>
        <taxon>Magnoliopsida</taxon>
        <taxon>eudicotyledons</taxon>
        <taxon>Gunneridae</taxon>
        <taxon>Pentapetalae</taxon>
        <taxon>rosids</taxon>
        <taxon>malvids</taxon>
        <taxon>Malvales</taxon>
        <taxon>Malvaceae</taxon>
        <taxon>Malvoideae</taxon>
        <taxon>Gossypium</taxon>
    </lineage>
</organism>
<feature type="compositionally biased region" description="Basic and acidic residues" evidence="1">
    <location>
        <begin position="262"/>
        <end position="280"/>
    </location>
</feature>
<proteinExistence type="predicted"/>
<feature type="region of interest" description="Disordered" evidence="1">
    <location>
        <begin position="235"/>
        <end position="309"/>
    </location>
</feature>
<protein>
    <submittedName>
        <fullName evidence="2">Uncharacterized protein</fullName>
    </submittedName>
</protein>
<reference evidence="2 3" key="1">
    <citation type="submission" date="2019-07" db="EMBL/GenBank/DDBJ databases">
        <title>WGS assembly of Gossypium mustelinum.</title>
        <authorList>
            <person name="Chen Z.J."/>
            <person name="Sreedasyam A."/>
            <person name="Ando A."/>
            <person name="Song Q."/>
            <person name="De L."/>
            <person name="Hulse-Kemp A."/>
            <person name="Ding M."/>
            <person name="Ye W."/>
            <person name="Kirkbride R."/>
            <person name="Jenkins J."/>
            <person name="Plott C."/>
            <person name="Lovell J."/>
            <person name="Lin Y.-M."/>
            <person name="Vaughn R."/>
            <person name="Liu B."/>
            <person name="Li W."/>
            <person name="Simpson S."/>
            <person name="Scheffler B."/>
            <person name="Saski C."/>
            <person name="Grover C."/>
            <person name="Hu G."/>
            <person name="Conover J."/>
            <person name="Carlson J."/>
            <person name="Shu S."/>
            <person name="Boston L."/>
            <person name="Williams M."/>
            <person name="Peterson D."/>
            <person name="Mcgee K."/>
            <person name="Jones D."/>
            <person name="Wendel J."/>
            <person name="Stelly D."/>
            <person name="Grimwood J."/>
            <person name="Schmutz J."/>
        </authorList>
    </citation>
    <scope>NUCLEOTIDE SEQUENCE [LARGE SCALE GENOMIC DNA]</scope>
    <source>
        <strain evidence="2">1408120.09</strain>
    </source>
</reference>
<keyword evidence="3" id="KW-1185">Reference proteome</keyword>
<feature type="compositionally biased region" description="Basic and acidic residues" evidence="1">
    <location>
        <begin position="43"/>
        <end position="63"/>
    </location>
</feature>
<dbReference type="AlphaFoldDB" id="A0A5D2Z571"/>
<feature type="region of interest" description="Disordered" evidence="1">
    <location>
        <begin position="36"/>
        <end position="63"/>
    </location>
</feature>
<sequence>MRRQGQYADSGGNAYVSAQMQHMPAQRMEIKSGQFQGQLEAFTPERDQPYRTPKSDGQWRWERDGSKVSNQMTPKMFNEEPDGKFVLLEPVAGQVMLPFRVSGQGTDGSRTYFQGQRPDPNLSLEKQNADLRSRPHDENMEVGYEHNLLPPTLEGLEKKFHDDIMKLAKERNDAEDAENSRHREKINAINGQYQEQLTALRARHANRRDEFLRKESLVRQQQYQQAMMDYYPHSNMAPADSLPTGNNPHGYGSGAGSAVVGDGHRGYNSDNFDSYRERSRYLGAARDQGFEPRGSYPGGRAYDNSSRYN</sequence>
<evidence type="ECO:0000256" key="1">
    <source>
        <dbReference type="SAM" id="MobiDB-lite"/>
    </source>
</evidence>
<evidence type="ECO:0000313" key="3">
    <source>
        <dbReference type="Proteomes" id="UP000323597"/>
    </source>
</evidence>